<organism evidence="2">
    <name type="scientific">Rhipicephalus zambeziensis</name>
    <dbReference type="NCBI Taxonomy" id="60191"/>
    <lineage>
        <taxon>Eukaryota</taxon>
        <taxon>Metazoa</taxon>
        <taxon>Ecdysozoa</taxon>
        <taxon>Arthropoda</taxon>
        <taxon>Chelicerata</taxon>
        <taxon>Arachnida</taxon>
        <taxon>Acari</taxon>
        <taxon>Parasitiformes</taxon>
        <taxon>Ixodida</taxon>
        <taxon>Ixodoidea</taxon>
        <taxon>Ixodidae</taxon>
        <taxon>Rhipicephalinae</taxon>
        <taxon>Rhipicephalus</taxon>
        <taxon>Rhipicephalus</taxon>
    </lineage>
</organism>
<feature type="region of interest" description="Disordered" evidence="1">
    <location>
        <begin position="26"/>
        <end position="73"/>
    </location>
</feature>
<dbReference type="EMBL" id="GFPF01006935">
    <property type="protein sequence ID" value="MAA18081.1"/>
    <property type="molecule type" value="Transcribed_RNA"/>
</dbReference>
<proteinExistence type="predicted"/>
<sequence>MDAGPILRDIMMGRFWDGGAEGDDSIFSDIAVGEPSPTTDEERGGAQYEPTGLTPTSPTRSSKSRRQSRPNYAVLAGDRLRTGEACELVPVARAWHRDKDLGLSALSHHLRCFHC</sequence>
<name>A0A224YU08_9ACAR</name>
<protein>
    <submittedName>
        <fullName evidence="2">Creb/atf bzip transcription factor</fullName>
    </submittedName>
</protein>
<evidence type="ECO:0000313" key="2">
    <source>
        <dbReference type="EMBL" id="MAA18081.1"/>
    </source>
</evidence>
<evidence type="ECO:0000256" key="1">
    <source>
        <dbReference type="SAM" id="MobiDB-lite"/>
    </source>
</evidence>
<accession>A0A224YU08</accession>
<reference evidence="2" key="1">
    <citation type="journal article" date="2017" name="Parasit. Vectors">
        <title>Sialotranscriptomics of Rhipicephalus zambeziensis reveals intricate expression profiles of secretory proteins and suggests tight temporal transcriptional regulation during blood-feeding.</title>
        <authorList>
            <person name="de Castro M.H."/>
            <person name="de Klerk D."/>
            <person name="Pienaar R."/>
            <person name="Rees D.J.G."/>
            <person name="Mans B.J."/>
        </authorList>
    </citation>
    <scope>NUCLEOTIDE SEQUENCE</scope>
    <source>
        <tissue evidence="2">Salivary glands</tissue>
    </source>
</reference>
<dbReference type="AlphaFoldDB" id="A0A224YU08"/>